<dbReference type="RefSeq" id="WP_257465372.1">
    <property type="nucleotide sequence ID" value="NZ_BAABXP010000002.1"/>
</dbReference>
<dbReference type="InterPro" id="IPR027417">
    <property type="entry name" value="P-loop_NTPase"/>
</dbReference>
<organism evidence="1 2">
    <name type="scientific">Blautia caecimuris</name>
    <dbReference type="NCBI Taxonomy" id="1796615"/>
    <lineage>
        <taxon>Bacteria</taxon>
        <taxon>Bacillati</taxon>
        <taxon>Bacillota</taxon>
        <taxon>Clostridia</taxon>
        <taxon>Lachnospirales</taxon>
        <taxon>Lachnospiraceae</taxon>
        <taxon>Blautia</taxon>
    </lineage>
</organism>
<sequence>MLYLVEGYLGTGSSAIVEILEGYVNCTTAKMRNQEQLLLYTPHGLFDLEEKLLNNNTIHNSDVAIDEFYLEMKRLNDNDFNWFGGYKKRYGQQFMDLVDEFLEGIVDFKLRGCWSCDCVENRRTLKGCIKELVGMRKHNDLREFGKQIILKQDNVIKYSFISRDEFYNKAKKFVKGYCEMVRQGDERDLIINQFMLPHNIHRAVNYFEEDYRIIVCSRDARDMFVLSKYIWPQFDATTQYFPEGVSDFCKFYRGLRNIEQKYDNPKVMQVNFEDFIYKNKDTIIELEKFLGLCHDKFDKLKTMFDPQKSINNTQNFRIKEEWMLETEVIKNELPDLIYEFPYTFKPDTKQIFDR</sequence>
<accession>A0ABV2M5X5</accession>
<dbReference type="Gene3D" id="3.40.50.300">
    <property type="entry name" value="P-loop containing nucleotide triphosphate hydrolases"/>
    <property type="match status" value="1"/>
</dbReference>
<proteinExistence type="predicted"/>
<gene>
    <name evidence="1" type="ORF">ABID24_003129</name>
</gene>
<keyword evidence="2" id="KW-1185">Reference proteome</keyword>
<dbReference type="Proteomes" id="UP001549106">
    <property type="component" value="Unassembled WGS sequence"/>
</dbReference>
<dbReference type="EMBL" id="JBEPMJ010000030">
    <property type="protein sequence ID" value="MET3751867.1"/>
    <property type="molecule type" value="Genomic_DNA"/>
</dbReference>
<name>A0ABV2M5X5_9FIRM</name>
<evidence type="ECO:0000313" key="1">
    <source>
        <dbReference type="EMBL" id="MET3751867.1"/>
    </source>
</evidence>
<dbReference type="SUPFAM" id="SSF52540">
    <property type="entry name" value="P-loop containing nucleoside triphosphate hydrolases"/>
    <property type="match status" value="1"/>
</dbReference>
<evidence type="ECO:0008006" key="3">
    <source>
        <dbReference type="Google" id="ProtNLM"/>
    </source>
</evidence>
<comment type="caution">
    <text evidence="1">The sequence shown here is derived from an EMBL/GenBank/DDBJ whole genome shotgun (WGS) entry which is preliminary data.</text>
</comment>
<protein>
    <recommendedName>
        <fullName evidence="3">Sulfotransferase family protein</fullName>
    </recommendedName>
</protein>
<reference evidence="1 2" key="1">
    <citation type="submission" date="2024-06" db="EMBL/GenBank/DDBJ databases">
        <title>Genomic Encyclopedia of Type Strains, Phase IV (KMG-IV): sequencing the most valuable type-strain genomes for metagenomic binning, comparative biology and taxonomic classification.</title>
        <authorList>
            <person name="Goeker M."/>
        </authorList>
    </citation>
    <scope>NUCLEOTIDE SEQUENCE [LARGE SCALE GENOMIC DNA]</scope>
    <source>
        <strain evidence="1 2">DSM 29492</strain>
    </source>
</reference>
<evidence type="ECO:0000313" key="2">
    <source>
        <dbReference type="Proteomes" id="UP001549106"/>
    </source>
</evidence>